<dbReference type="AlphaFoldDB" id="A0AAN8VKX3"/>
<evidence type="ECO:0000313" key="1">
    <source>
        <dbReference type="EMBL" id="KAK6931327.1"/>
    </source>
</evidence>
<dbReference type="Proteomes" id="UP001370490">
    <property type="component" value="Unassembled WGS sequence"/>
</dbReference>
<evidence type="ECO:0000313" key="2">
    <source>
        <dbReference type="Proteomes" id="UP001370490"/>
    </source>
</evidence>
<reference evidence="1 2" key="1">
    <citation type="submission" date="2023-12" db="EMBL/GenBank/DDBJ databases">
        <title>A high-quality genome assembly for Dillenia turbinata (Dilleniales).</title>
        <authorList>
            <person name="Chanderbali A."/>
        </authorList>
    </citation>
    <scope>NUCLEOTIDE SEQUENCE [LARGE SCALE GENOMIC DNA]</scope>
    <source>
        <strain evidence="1">LSX21</strain>
        <tissue evidence="1">Leaf</tissue>
    </source>
</reference>
<organism evidence="1 2">
    <name type="scientific">Dillenia turbinata</name>
    <dbReference type="NCBI Taxonomy" id="194707"/>
    <lineage>
        <taxon>Eukaryota</taxon>
        <taxon>Viridiplantae</taxon>
        <taxon>Streptophyta</taxon>
        <taxon>Embryophyta</taxon>
        <taxon>Tracheophyta</taxon>
        <taxon>Spermatophyta</taxon>
        <taxon>Magnoliopsida</taxon>
        <taxon>eudicotyledons</taxon>
        <taxon>Gunneridae</taxon>
        <taxon>Pentapetalae</taxon>
        <taxon>Dilleniales</taxon>
        <taxon>Dilleniaceae</taxon>
        <taxon>Dillenia</taxon>
    </lineage>
</organism>
<name>A0AAN8VKX3_9MAGN</name>
<proteinExistence type="predicted"/>
<dbReference type="EMBL" id="JBAMMX010000011">
    <property type="protein sequence ID" value="KAK6931327.1"/>
    <property type="molecule type" value="Genomic_DNA"/>
</dbReference>
<gene>
    <name evidence="1" type="ORF">RJ641_003120</name>
</gene>
<sequence>MSQYFSIAILSASETICSFTEEKTQMVKELLGPYMSTESILNTVLDLSQKRCNVQGIIFKIDSEHYEDIDLEKVRMERVGWFAMSNPWNKRTCKQVSESSLQHAVDRRCSIEMFNSTYIN</sequence>
<protein>
    <submittedName>
        <fullName evidence="1">Uncharacterized protein</fullName>
    </submittedName>
</protein>
<keyword evidence="2" id="KW-1185">Reference proteome</keyword>
<accession>A0AAN8VKX3</accession>
<comment type="caution">
    <text evidence="1">The sequence shown here is derived from an EMBL/GenBank/DDBJ whole genome shotgun (WGS) entry which is preliminary data.</text>
</comment>